<keyword evidence="2" id="KW-1133">Transmembrane helix</keyword>
<feature type="transmembrane region" description="Helical" evidence="2">
    <location>
        <begin position="12"/>
        <end position="31"/>
    </location>
</feature>
<keyword evidence="2" id="KW-0472">Membrane</keyword>
<name>A0A2R5EZ49_9BACL</name>
<feature type="compositionally biased region" description="Polar residues" evidence="1">
    <location>
        <begin position="193"/>
        <end position="210"/>
    </location>
</feature>
<feature type="domain" description="YdbS-like PH" evidence="3">
    <location>
        <begin position="64"/>
        <end position="144"/>
    </location>
</feature>
<gene>
    <name evidence="4" type="ORF">PAT3040_06665</name>
</gene>
<feature type="transmembrane region" description="Helical" evidence="2">
    <location>
        <begin position="233"/>
        <end position="254"/>
    </location>
</feature>
<organism evidence="4 5">
    <name type="scientific">Paenibacillus agaridevorans</name>
    <dbReference type="NCBI Taxonomy" id="171404"/>
    <lineage>
        <taxon>Bacteria</taxon>
        <taxon>Bacillati</taxon>
        <taxon>Bacillota</taxon>
        <taxon>Bacilli</taxon>
        <taxon>Bacillales</taxon>
        <taxon>Paenibacillaceae</taxon>
        <taxon>Paenibacillus</taxon>
    </lineage>
</organism>
<comment type="caution">
    <text evidence="4">The sequence shown here is derived from an EMBL/GenBank/DDBJ whole genome shotgun (WGS) entry which is preliminary data.</text>
</comment>
<accession>A0A2R5EZ49</accession>
<dbReference type="AlphaFoldDB" id="A0A2R5EZ49"/>
<dbReference type="InterPro" id="IPR014529">
    <property type="entry name" value="UCP026631"/>
</dbReference>
<evidence type="ECO:0000256" key="1">
    <source>
        <dbReference type="SAM" id="MobiDB-lite"/>
    </source>
</evidence>
<dbReference type="InterPro" id="IPR005182">
    <property type="entry name" value="YdbS-like_PH"/>
</dbReference>
<dbReference type="EMBL" id="BDQX01000430">
    <property type="protein sequence ID" value="GBG11817.1"/>
    <property type="molecule type" value="Genomic_DNA"/>
</dbReference>
<evidence type="ECO:0000259" key="3">
    <source>
        <dbReference type="Pfam" id="PF03703"/>
    </source>
</evidence>
<proteinExistence type="predicted"/>
<dbReference type="RefSeq" id="WP_108996027.1">
    <property type="nucleotide sequence ID" value="NZ_BDQX01000430.1"/>
</dbReference>
<feature type="transmembrane region" description="Helical" evidence="2">
    <location>
        <begin position="281"/>
        <end position="305"/>
    </location>
</feature>
<feature type="transmembrane region" description="Helical" evidence="2">
    <location>
        <begin position="43"/>
        <end position="62"/>
    </location>
</feature>
<dbReference type="PIRSF" id="PIRSF026631">
    <property type="entry name" value="UCP026631"/>
    <property type="match status" value="1"/>
</dbReference>
<dbReference type="Proteomes" id="UP000245202">
    <property type="component" value="Unassembled WGS sequence"/>
</dbReference>
<keyword evidence="5" id="KW-1185">Reference proteome</keyword>
<feature type="domain" description="YdbS-like PH" evidence="3">
    <location>
        <begin position="315"/>
        <end position="374"/>
    </location>
</feature>
<dbReference type="Pfam" id="PF03703">
    <property type="entry name" value="bPH_2"/>
    <property type="match status" value="2"/>
</dbReference>
<feature type="transmembrane region" description="Helical" evidence="2">
    <location>
        <begin position="416"/>
        <end position="447"/>
    </location>
</feature>
<sequence length="543" mass="60552">MNERRSLHPLYIAYGFLSVIKGLLPLIIIMLLRGVNWDKVLQWYWIAGVAGLFALMLVLSYLQWKRFGFWLENDRIVIRSGLLFREEKTIYYSRIHSVNVEQPLIQRLLRTAQLKIETPGGGQKSDGILHVLSIAEANRIKEQLRAHAEGTTATAAATARMELAEPNGHAAETREDALLLDDALLSKEAGEKTSATASSGGQVRQPQNPAGGNGTLRQAEDSVRLDTGQLFKAAATSLNFGLAIAFIGGLYSFADDFLELLLPDGFFEHLIEDTQSLMSSVLFIVVIAVFVILFAWVLSIGLFILKFSGFTMGRAGQQVSISYGLLEKKSYVFDPKNVQAVIINESILRQWIGFAEVRLQIVSSDKQEQLMLHPFVAFRDIDSLLARFVPGMRVFDPKELSAAPAKALLYYLRVPYIIAVMISAACIGFFGVAGIWSVFLFPLVYAWRKSCHRAAGGLLKEGQLTLRHWLLHRTTYLVRRPRIVALKAKSTAAQRRKGLSSVAVHALGSGTAFGVTCLDRNQVEEVWQWYSRHPAAKEEKRNS</sequence>
<feature type="region of interest" description="Disordered" evidence="1">
    <location>
        <begin position="190"/>
        <end position="216"/>
    </location>
</feature>
<dbReference type="PANTHER" id="PTHR34473:SF2">
    <property type="entry name" value="UPF0699 TRANSMEMBRANE PROTEIN YDBT"/>
    <property type="match status" value="1"/>
</dbReference>
<evidence type="ECO:0000313" key="5">
    <source>
        <dbReference type="Proteomes" id="UP000245202"/>
    </source>
</evidence>
<keyword evidence="2" id="KW-0812">Transmembrane</keyword>
<evidence type="ECO:0000256" key="2">
    <source>
        <dbReference type="SAM" id="Phobius"/>
    </source>
</evidence>
<reference evidence="4 5" key="1">
    <citation type="submission" date="2017-08" db="EMBL/GenBank/DDBJ databases">
        <title>Substantial Increase in Enzyme Production by Combined Drug-Resistance Mutations in Paenibacillus agaridevorans.</title>
        <authorList>
            <person name="Tanaka Y."/>
            <person name="Funane K."/>
            <person name="Hosaka T."/>
            <person name="Shiwa Y."/>
            <person name="Fujita N."/>
            <person name="Miyazaki T."/>
            <person name="Yoshikawa H."/>
            <person name="Murakami K."/>
            <person name="Kasahara K."/>
            <person name="Inaoka T."/>
            <person name="Hiraga Y."/>
            <person name="Ochi K."/>
        </authorList>
    </citation>
    <scope>NUCLEOTIDE SEQUENCE [LARGE SCALE GENOMIC DNA]</scope>
    <source>
        <strain evidence="4 5">T-3040</strain>
    </source>
</reference>
<evidence type="ECO:0000313" key="4">
    <source>
        <dbReference type="EMBL" id="GBG11817.1"/>
    </source>
</evidence>
<protein>
    <recommendedName>
        <fullName evidence="3">YdbS-like PH domain-containing protein</fullName>
    </recommendedName>
</protein>
<dbReference type="PANTHER" id="PTHR34473">
    <property type="entry name" value="UPF0699 TRANSMEMBRANE PROTEIN YDBS"/>
    <property type="match status" value="1"/>
</dbReference>